<evidence type="ECO:0000313" key="1">
    <source>
        <dbReference type="EMBL" id="ORE07846.1"/>
    </source>
</evidence>
<dbReference type="VEuPathDB" id="FungiDB:BCV72DRAFT_100319"/>
<dbReference type="Proteomes" id="UP000242414">
    <property type="component" value="Unassembled WGS sequence"/>
</dbReference>
<reference evidence="1" key="1">
    <citation type="journal article" date="2016" name="Proc. Natl. Acad. Sci. U.S.A.">
        <title>Lipid metabolic changes in an early divergent fungus govern the establishment of a mutualistic symbiosis with endobacteria.</title>
        <authorList>
            <person name="Lastovetsky O.A."/>
            <person name="Gaspar M.L."/>
            <person name="Mondo S.J."/>
            <person name="LaButti K.M."/>
            <person name="Sandor L."/>
            <person name="Grigoriev I.V."/>
            <person name="Henry S.A."/>
            <person name="Pawlowska T.E."/>
        </authorList>
    </citation>
    <scope>NUCLEOTIDE SEQUENCE [LARGE SCALE GENOMIC DNA]</scope>
    <source>
        <strain evidence="1">ATCC 52814</strain>
    </source>
</reference>
<dbReference type="AlphaFoldDB" id="A0A1X0R7A4"/>
<dbReference type="EMBL" id="KV921897">
    <property type="protein sequence ID" value="ORE07846.1"/>
    <property type="molecule type" value="Genomic_DNA"/>
</dbReference>
<organism evidence="1">
    <name type="scientific">Rhizopus microsporus var. microsporus</name>
    <dbReference type="NCBI Taxonomy" id="86635"/>
    <lineage>
        <taxon>Eukaryota</taxon>
        <taxon>Fungi</taxon>
        <taxon>Fungi incertae sedis</taxon>
        <taxon>Mucoromycota</taxon>
        <taxon>Mucoromycotina</taxon>
        <taxon>Mucoromycetes</taxon>
        <taxon>Mucorales</taxon>
        <taxon>Mucorineae</taxon>
        <taxon>Rhizopodaceae</taxon>
        <taxon>Rhizopus</taxon>
    </lineage>
</organism>
<protein>
    <submittedName>
        <fullName evidence="1">Uncharacterized protein</fullName>
    </submittedName>
</protein>
<sequence>MSSLIPPSPSRRRRYEALKQISWTLDNAENRVAQFDTPGTDETASEDDMIVEYELVDDQNYIAYQELEEDEDMQMTQEIKDDDVDMQLTQEITYNKPVKDAGMLTTCIIISISRLTLYSVVIQEETTTTKDKPSLEVKIYSLFSFFFLSILIQ</sequence>
<proteinExistence type="predicted"/>
<name>A0A1X0R7A4_RHIZD</name>
<gene>
    <name evidence="1" type="ORF">BCV72DRAFT_100319</name>
</gene>
<accession>A0A1X0R7A4</accession>